<evidence type="ECO:0000313" key="5">
    <source>
        <dbReference type="Proteomes" id="UP000297839"/>
    </source>
</evidence>
<feature type="compositionally biased region" description="Basic and acidic residues" evidence="1">
    <location>
        <begin position="56"/>
        <end position="73"/>
    </location>
</feature>
<accession>A0A4Z0CEW2</accession>
<keyword evidence="2" id="KW-0472">Membrane</keyword>
<keyword evidence="2" id="KW-0812">Transmembrane</keyword>
<keyword evidence="5" id="KW-1185">Reference proteome</keyword>
<dbReference type="SUPFAM" id="SSF52540">
    <property type="entry name" value="P-loop containing nucleoside triphosphate hydrolases"/>
    <property type="match status" value="1"/>
</dbReference>
<sequence>MGTDFIKNKRGMEPSDSANDRPSFSQPLPKDTKQPAPDAVERQARRQVLDEYAQQFRDDDRPLPKSTVKEPPKRPRPAPAQSGAPRTSSAQSSGVDERLLDTHGRLPDFENTRDADPGELVSFNSNFSAPPTNPHETEDAFSGASRTSGTAAPDTRSSTPDSSSVEVEEEEEEGEELAGQVSVVREAAQAETIAVNDALDRAALTKAVADLLTTRTDKHPLAMALFGAWGAGKSSFIDFVKKEVASRTEAPFRFAEFNAWRNERVDNIGAALAQAVVESVVAERSFFEQMALALRLAKRRNARLRKALAKDAAGLKAWTTSTWEWLKFTLAYFAFPLAVGAIALAFFLQTEAYKVVAGAVGSAVTGLVALFSVKSALSNELLNWFKKLAKDQKFSLSVLPDYREKLGSFHEMGRTLEDLCALTLSNPNDGRADFLLLVIDDLDRCSPDTIKQVFDAVRLVANIPQVVVLVALDERIAYSAVAKHYAEYGFSDRETAQVARDYMSKVFNVFVSLPGAQKKVIENYVRTRLFDVPADFPGTTTTALPPTPETPAARRQRVRSSSALEAQTFSELVSAFEMSNPRELWRLRQTWSLLKGFALPEQASDEVVRAWMQHMFFRETFLRGTAEQRRNGKPILEKLISGTADSSERLWTPALTRTARDIGAGFDVRDAAVMSVLLPAAPADIKAAGKPA</sequence>
<feature type="transmembrane region" description="Helical" evidence="2">
    <location>
        <begin position="355"/>
        <end position="377"/>
    </location>
</feature>
<evidence type="ECO:0000256" key="2">
    <source>
        <dbReference type="SAM" id="Phobius"/>
    </source>
</evidence>
<feature type="compositionally biased region" description="Polar residues" evidence="1">
    <location>
        <begin position="16"/>
        <end position="26"/>
    </location>
</feature>
<dbReference type="InterPro" id="IPR011646">
    <property type="entry name" value="KAP_P-loop"/>
</dbReference>
<dbReference type="Gene3D" id="3.40.50.300">
    <property type="entry name" value="P-loop containing nucleotide triphosphate hydrolases"/>
    <property type="match status" value="1"/>
</dbReference>
<evidence type="ECO:0000313" key="4">
    <source>
        <dbReference type="EMBL" id="TFZ08949.1"/>
    </source>
</evidence>
<feature type="compositionally biased region" description="Basic and acidic residues" evidence="1">
    <location>
        <begin position="95"/>
        <end position="116"/>
    </location>
</feature>
<feature type="compositionally biased region" description="Basic and acidic residues" evidence="1">
    <location>
        <begin position="1"/>
        <end position="13"/>
    </location>
</feature>
<evidence type="ECO:0000259" key="3">
    <source>
        <dbReference type="Pfam" id="PF07693"/>
    </source>
</evidence>
<proteinExistence type="predicted"/>
<organism evidence="4 5">
    <name type="scientific">Ramlibacter humi</name>
    <dbReference type="NCBI Taxonomy" id="2530451"/>
    <lineage>
        <taxon>Bacteria</taxon>
        <taxon>Pseudomonadati</taxon>
        <taxon>Pseudomonadota</taxon>
        <taxon>Betaproteobacteria</taxon>
        <taxon>Burkholderiales</taxon>
        <taxon>Comamonadaceae</taxon>
        <taxon>Ramlibacter</taxon>
    </lineage>
</organism>
<dbReference type="PANTHER" id="PTHR22674">
    <property type="entry name" value="NTPASE, KAP FAMILY P-LOOP DOMAIN-CONTAINING 1"/>
    <property type="match status" value="1"/>
</dbReference>
<protein>
    <recommendedName>
        <fullName evidence="3">KAP NTPase domain-containing protein</fullName>
    </recommendedName>
</protein>
<dbReference type="AlphaFoldDB" id="A0A4Z0CEW2"/>
<feature type="compositionally biased region" description="Acidic residues" evidence="1">
    <location>
        <begin position="166"/>
        <end position="176"/>
    </location>
</feature>
<feature type="domain" description="KAP NTPase" evidence="3">
    <location>
        <begin position="203"/>
        <end position="531"/>
    </location>
</feature>
<comment type="caution">
    <text evidence="4">The sequence shown here is derived from an EMBL/GenBank/DDBJ whole genome shotgun (WGS) entry which is preliminary data.</text>
</comment>
<dbReference type="EMBL" id="SMLK01000001">
    <property type="protein sequence ID" value="TFZ08949.1"/>
    <property type="molecule type" value="Genomic_DNA"/>
</dbReference>
<feature type="compositionally biased region" description="Polar residues" evidence="1">
    <location>
        <begin position="144"/>
        <end position="161"/>
    </location>
</feature>
<dbReference type="Proteomes" id="UP000297839">
    <property type="component" value="Unassembled WGS sequence"/>
</dbReference>
<dbReference type="PANTHER" id="PTHR22674:SF6">
    <property type="entry name" value="NTPASE KAP FAMILY P-LOOP DOMAIN-CONTAINING PROTEIN 1"/>
    <property type="match status" value="1"/>
</dbReference>
<name>A0A4Z0CEW2_9BURK</name>
<feature type="transmembrane region" description="Helical" evidence="2">
    <location>
        <begin position="330"/>
        <end position="349"/>
    </location>
</feature>
<gene>
    <name evidence="4" type="ORF">EZ216_07345</name>
</gene>
<keyword evidence="2" id="KW-1133">Transmembrane helix</keyword>
<dbReference type="Pfam" id="PF07693">
    <property type="entry name" value="KAP_NTPase"/>
    <property type="match status" value="1"/>
</dbReference>
<evidence type="ECO:0000256" key="1">
    <source>
        <dbReference type="SAM" id="MobiDB-lite"/>
    </source>
</evidence>
<dbReference type="InterPro" id="IPR052754">
    <property type="entry name" value="NTPase_KAP_P-loop"/>
</dbReference>
<feature type="region of interest" description="Disordered" evidence="1">
    <location>
        <begin position="1"/>
        <end position="181"/>
    </location>
</feature>
<reference evidence="4 5" key="1">
    <citation type="submission" date="2019-03" db="EMBL/GenBank/DDBJ databases">
        <title>Ramlibacter sp. 18x22-1, whole genome shotgun sequence.</title>
        <authorList>
            <person name="Zhang X."/>
            <person name="Feng G."/>
            <person name="Zhu H."/>
        </authorList>
    </citation>
    <scope>NUCLEOTIDE SEQUENCE [LARGE SCALE GENOMIC DNA]</scope>
    <source>
        <strain evidence="4 5">18x22-1</strain>
    </source>
</reference>
<feature type="compositionally biased region" description="Polar residues" evidence="1">
    <location>
        <begin position="84"/>
        <end position="94"/>
    </location>
</feature>
<dbReference type="InterPro" id="IPR027417">
    <property type="entry name" value="P-loop_NTPase"/>
</dbReference>
<feature type="compositionally biased region" description="Basic and acidic residues" evidence="1">
    <location>
        <begin position="39"/>
        <end position="49"/>
    </location>
</feature>
<dbReference type="OrthoDB" id="88903at2"/>